<evidence type="ECO:0000256" key="1">
    <source>
        <dbReference type="ARBA" id="ARBA00007553"/>
    </source>
</evidence>
<evidence type="ECO:0000259" key="4">
    <source>
        <dbReference type="SMART" id="SM00701"/>
    </source>
</evidence>
<gene>
    <name evidence="5" type="ORF">CLV40_1279</name>
</gene>
<evidence type="ECO:0000259" key="3">
    <source>
        <dbReference type="SMART" id="SM00644"/>
    </source>
</evidence>
<dbReference type="PANTHER" id="PTHR11022:SF41">
    <property type="entry name" value="PEPTIDOGLYCAN-RECOGNITION PROTEIN LC-RELATED"/>
    <property type="match status" value="1"/>
</dbReference>
<dbReference type="InterPro" id="IPR036366">
    <property type="entry name" value="PGBDSf"/>
</dbReference>
<dbReference type="SMART" id="SM00701">
    <property type="entry name" value="PGRP"/>
    <property type="match status" value="1"/>
</dbReference>
<feature type="chain" id="PRO_5039048501" evidence="2">
    <location>
        <begin position="30"/>
        <end position="332"/>
    </location>
</feature>
<dbReference type="InterPro" id="IPR015510">
    <property type="entry name" value="PGRP"/>
</dbReference>
<dbReference type="SMART" id="SM00644">
    <property type="entry name" value="Ami_2"/>
    <property type="match status" value="1"/>
</dbReference>
<dbReference type="InterPro" id="IPR036505">
    <property type="entry name" value="Amidase/PGRP_sf"/>
</dbReference>
<dbReference type="CDD" id="cd06583">
    <property type="entry name" value="PGRP"/>
    <property type="match status" value="1"/>
</dbReference>
<dbReference type="Pfam" id="PF01510">
    <property type="entry name" value="Amidase_2"/>
    <property type="match status" value="1"/>
</dbReference>
<dbReference type="Proteomes" id="UP000239203">
    <property type="component" value="Unassembled WGS sequence"/>
</dbReference>
<dbReference type="InterPro" id="IPR006311">
    <property type="entry name" value="TAT_signal"/>
</dbReference>
<keyword evidence="6" id="KW-1185">Reference proteome</keyword>
<dbReference type="InterPro" id="IPR006619">
    <property type="entry name" value="PGRP_domain_met/bac"/>
</dbReference>
<dbReference type="Gene3D" id="1.10.101.10">
    <property type="entry name" value="PGBD-like superfamily/PGBD"/>
    <property type="match status" value="1"/>
</dbReference>
<name>A0A2S6GE20_9PSEU</name>
<dbReference type="InterPro" id="IPR036365">
    <property type="entry name" value="PGBD-like_sf"/>
</dbReference>
<comment type="similarity">
    <text evidence="1">Belongs to the N-acetylmuramoyl-L-alanine amidase 2 family.</text>
</comment>
<dbReference type="RefSeq" id="WP_104482620.1">
    <property type="nucleotide sequence ID" value="NZ_CP154825.1"/>
</dbReference>
<organism evidence="5 6">
    <name type="scientific">Actinokineospora auranticolor</name>
    <dbReference type="NCBI Taxonomy" id="155976"/>
    <lineage>
        <taxon>Bacteria</taxon>
        <taxon>Bacillati</taxon>
        <taxon>Actinomycetota</taxon>
        <taxon>Actinomycetes</taxon>
        <taxon>Pseudonocardiales</taxon>
        <taxon>Pseudonocardiaceae</taxon>
        <taxon>Actinokineospora</taxon>
    </lineage>
</organism>
<dbReference type="EMBL" id="PTIX01000027">
    <property type="protein sequence ID" value="PPK63482.1"/>
    <property type="molecule type" value="Genomic_DNA"/>
</dbReference>
<dbReference type="GO" id="GO:0008745">
    <property type="term" value="F:N-acetylmuramoyl-L-alanine amidase activity"/>
    <property type="evidence" value="ECO:0007669"/>
    <property type="project" value="InterPro"/>
</dbReference>
<dbReference type="OrthoDB" id="514320at2"/>
<dbReference type="GO" id="GO:0009253">
    <property type="term" value="P:peptidoglycan catabolic process"/>
    <property type="evidence" value="ECO:0007669"/>
    <property type="project" value="InterPro"/>
</dbReference>
<evidence type="ECO:0000313" key="6">
    <source>
        <dbReference type="Proteomes" id="UP000239203"/>
    </source>
</evidence>
<accession>A0A2S6GE20</accession>
<reference evidence="5 6" key="1">
    <citation type="submission" date="2018-02" db="EMBL/GenBank/DDBJ databases">
        <title>Genomic Encyclopedia of Archaeal and Bacterial Type Strains, Phase II (KMG-II): from individual species to whole genera.</title>
        <authorList>
            <person name="Goeker M."/>
        </authorList>
    </citation>
    <scope>NUCLEOTIDE SEQUENCE [LARGE SCALE GENOMIC DNA]</scope>
    <source>
        <strain evidence="5 6">YU 961-1</strain>
    </source>
</reference>
<dbReference type="GO" id="GO:0008270">
    <property type="term" value="F:zinc ion binding"/>
    <property type="evidence" value="ECO:0007669"/>
    <property type="project" value="InterPro"/>
</dbReference>
<feature type="signal peptide" evidence="2">
    <location>
        <begin position="1"/>
        <end position="29"/>
    </location>
</feature>
<dbReference type="SUPFAM" id="SSF47090">
    <property type="entry name" value="PGBD-like"/>
    <property type="match status" value="1"/>
</dbReference>
<dbReference type="Gene3D" id="3.40.80.10">
    <property type="entry name" value="Peptidoglycan recognition protein-like"/>
    <property type="match status" value="1"/>
</dbReference>
<proteinExistence type="inferred from homology"/>
<dbReference type="InterPro" id="IPR002502">
    <property type="entry name" value="Amidase_domain"/>
</dbReference>
<evidence type="ECO:0000313" key="5">
    <source>
        <dbReference type="EMBL" id="PPK63482.1"/>
    </source>
</evidence>
<dbReference type="AlphaFoldDB" id="A0A2S6GE20"/>
<feature type="domain" description="N-acetylmuramoyl-L-alanine amidase" evidence="3">
    <location>
        <begin position="44"/>
        <end position="192"/>
    </location>
</feature>
<dbReference type="PANTHER" id="PTHR11022">
    <property type="entry name" value="PEPTIDOGLYCAN RECOGNITION PROTEIN"/>
    <property type="match status" value="1"/>
</dbReference>
<comment type="caution">
    <text evidence="5">The sequence shown here is derived from an EMBL/GenBank/DDBJ whole genome shotgun (WGS) entry which is preliminary data.</text>
</comment>
<dbReference type="PROSITE" id="PS51318">
    <property type="entry name" value="TAT"/>
    <property type="match status" value="1"/>
</dbReference>
<keyword evidence="2" id="KW-0732">Signal</keyword>
<dbReference type="SUPFAM" id="SSF55846">
    <property type="entry name" value="N-acetylmuramoyl-L-alanine amidase-like"/>
    <property type="match status" value="1"/>
</dbReference>
<feature type="domain" description="Peptidoglycan recognition protein family" evidence="4">
    <location>
        <begin position="32"/>
        <end position="186"/>
    </location>
</feature>
<evidence type="ECO:0000256" key="2">
    <source>
        <dbReference type="SAM" id="SignalP"/>
    </source>
</evidence>
<protein>
    <submittedName>
        <fullName evidence="5">N-acetylmuramoyl-L-alanine amidase</fullName>
    </submittedName>
</protein>
<sequence length="332" mass="35636">MTVSRRALLRTGLAVTALPALGTPAVAEAGDPVIATCDEWGARQPSEPTTMLDRRPSFIVVHHTAGPNTDDTSREHAFELARSIQNFHMDARGWIDSGQQLTNTRGGHAVEGRRRSVEALINGHQHVLGANVADHNSEVIGIENEGTYTGVDVPVALWDSLVGLVTHIARRYEIPASEIRGHRDFNATECPGTVLYGRLPELRDAVGAQLSQPVVQPEVLPLLAPGDSGPLVAAAQHLLRDRGYPVAPDGVFGDRTATAARDFSAALPHDPCYACRAADERHLIGSSTWPALVRPTDPTDGSEAAKAAQLLSPARSTPGRLEISDWLRLLSR</sequence>